<dbReference type="InterPro" id="IPR013860">
    <property type="entry name" value="AreA_GATA"/>
</dbReference>
<reference evidence="3 4" key="1">
    <citation type="submission" date="2023-08" db="EMBL/GenBank/DDBJ databases">
        <authorList>
            <person name="Palmer J.M."/>
        </authorList>
    </citation>
    <scope>NUCLEOTIDE SEQUENCE [LARGE SCALE GENOMIC DNA]</scope>
    <source>
        <strain evidence="3 4">TWF481</strain>
    </source>
</reference>
<dbReference type="InterPro" id="IPR052292">
    <property type="entry name" value="Glucose_repression_reg"/>
</dbReference>
<dbReference type="AlphaFoldDB" id="A0AAV9VTV8"/>
<dbReference type="Proteomes" id="UP001370758">
    <property type="component" value="Unassembled WGS sequence"/>
</dbReference>
<protein>
    <recommendedName>
        <fullName evidence="2">Nitrogen regulatory protein areA GATA-like domain-containing protein</fullName>
    </recommendedName>
</protein>
<dbReference type="Pfam" id="PF08550">
    <property type="entry name" value="GATA_AreA"/>
    <property type="match status" value="1"/>
</dbReference>
<gene>
    <name evidence="3" type="ORF">TWF481_003016</name>
</gene>
<feature type="compositionally biased region" description="Low complexity" evidence="1">
    <location>
        <begin position="235"/>
        <end position="253"/>
    </location>
</feature>
<proteinExistence type="predicted"/>
<keyword evidence="4" id="KW-1185">Reference proteome</keyword>
<dbReference type="GO" id="GO:0005773">
    <property type="term" value="C:vacuole"/>
    <property type="evidence" value="ECO:0007669"/>
    <property type="project" value="GOC"/>
</dbReference>
<feature type="domain" description="Nitrogen regulatory protein areA GATA-like" evidence="2">
    <location>
        <begin position="130"/>
        <end position="157"/>
    </location>
</feature>
<name>A0AAV9VTV8_9PEZI</name>
<comment type="caution">
    <text evidence="3">The sequence shown here is derived from an EMBL/GenBank/DDBJ whole genome shotgun (WGS) entry which is preliminary data.</text>
</comment>
<organism evidence="3 4">
    <name type="scientific">Arthrobotrys musiformis</name>
    <dbReference type="NCBI Taxonomy" id="47236"/>
    <lineage>
        <taxon>Eukaryota</taxon>
        <taxon>Fungi</taxon>
        <taxon>Dikarya</taxon>
        <taxon>Ascomycota</taxon>
        <taxon>Pezizomycotina</taxon>
        <taxon>Orbiliomycetes</taxon>
        <taxon>Orbiliales</taxon>
        <taxon>Orbiliaceae</taxon>
        <taxon>Arthrobotrys</taxon>
    </lineage>
</organism>
<dbReference type="GO" id="GO:0042149">
    <property type="term" value="P:cellular response to glucose starvation"/>
    <property type="evidence" value="ECO:0007669"/>
    <property type="project" value="TreeGrafter"/>
</dbReference>
<evidence type="ECO:0000313" key="4">
    <source>
        <dbReference type="Proteomes" id="UP001370758"/>
    </source>
</evidence>
<feature type="region of interest" description="Disordered" evidence="1">
    <location>
        <begin position="282"/>
        <end position="306"/>
    </location>
</feature>
<dbReference type="PANTHER" id="PTHR28051:SF1">
    <property type="entry name" value="PROTEIN MTL1-RELATED"/>
    <property type="match status" value="1"/>
</dbReference>
<evidence type="ECO:0000259" key="2">
    <source>
        <dbReference type="Pfam" id="PF08550"/>
    </source>
</evidence>
<dbReference type="PANTHER" id="PTHR28051">
    <property type="entry name" value="PROTEIN MTL1-RELATED"/>
    <property type="match status" value="1"/>
</dbReference>
<dbReference type="GO" id="GO:0007039">
    <property type="term" value="P:protein catabolic process in the vacuole"/>
    <property type="evidence" value="ECO:0007669"/>
    <property type="project" value="TreeGrafter"/>
</dbReference>
<dbReference type="EMBL" id="JAVHJL010000012">
    <property type="protein sequence ID" value="KAK6495971.1"/>
    <property type="molecule type" value="Genomic_DNA"/>
</dbReference>
<sequence>MASAPSPLTNSPRTSVTSISTVSPCGMYFETAGNKSSLNPYETKDTFKFLMCFDYNSALEKKPFIHLEHSVEAKEDDPPPSPTTVDLPIVVTTTADLPATAIDDILLRAEPSRHVDYLSHDWKEEDIWASWRYMIGKREVYDNAARLENASWRAWMKAKNKLKTVSPEKLDWMKDYDVTWLYGPLSIAPERSSFSISPTSPEYSSGPRNHSYRRNTKKTILKKRSMSEVLLRSISKSNKSRRAAASIRSQQSQNHHRLSSLVMPGRAVSGCAAYPFVSHAATSRERTSETRPTVESGIQSPSSSHKNIHFNDRVEQYLAIGAKEEVADMDINMRFYYQEDNSSDEGRLCLNMPSLPKNGSRNPRGSLSESRIIQKLPSTTLKAEGEPFEMKQSTSSNNLSALLFGASSSSSSKSSLGSGTAFVFNEEDEDNSIEWEPKWTNRRDSISLSRDRFGDFDDEYSGFSECPRTLPRGNEGIFGRAVDAVNTARDIAYVFWNVG</sequence>
<evidence type="ECO:0000313" key="3">
    <source>
        <dbReference type="EMBL" id="KAK6495971.1"/>
    </source>
</evidence>
<evidence type="ECO:0000256" key="1">
    <source>
        <dbReference type="SAM" id="MobiDB-lite"/>
    </source>
</evidence>
<feature type="region of interest" description="Disordered" evidence="1">
    <location>
        <begin position="235"/>
        <end position="257"/>
    </location>
</feature>
<feature type="region of interest" description="Disordered" evidence="1">
    <location>
        <begin position="194"/>
        <end position="218"/>
    </location>
</feature>
<feature type="compositionally biased region" description="Polar residues" evidence="1">
    <location>
        <begin position="194"/>
        <end position="208"/>
    </location>
</feature>
<accession>A0AAV9VTV8</accession>